<evidence type="ECO:0000313" key="4">
    <source>
        <dbReference type="Proteomes" id="UP001597389"/>
    </source>
</evidence>
<dbReference type="Proteomes" id="UP001597389">
    <property type="component" value="Unassembled WGS sequence"/>
</dbReference>
<reference evidence="4" key="1">
    <citation type="journal article" date="2019" name="Int. J. Syst. Evol. Microbiol.">
        <title>The Global Catalogue of Microorganisms (GCM) 10K type strain sequencing project: providing services to taxonomists for standard genome sequencing and annotation.</title>
        <authorList>
            <consortium name="The Broad Institute Genomics Platform"/>
            <consortium name="The Broad Institute Genome Sequencing Center for Infectious Disease"/>
            <person name="Wu L."/>
            <person name="Ma J."/>
        </authorList>
    </citation>
    <scope>NUCLEOTIDE SEQUENCE [LARGE SCALE GENOMIC DNA]</scope>
    <source>
        <strain evidence="4">CCUG 57942</strain>
    </source>
</reference>
<keyword evidence="1" id="KW-1133">Transmembrane helix</keyword>
<keyword evidence="1" id="KW-0812">Transmembrane</keyword>
<feature type="signal peptide" evidence="2">
    <location>
        <begin position="1"/>
        <end position="22"/>
    </location>
</feature>
<evidence type="ECO:0000256" key="1">
    <source>
        <dbReference type="SAM" id="Phobius"/>
    </source>
</evidence>
<feature type="transmembrane region" description="Helical" evidence="1">
    <location>
        <begin position="177"/>
        <end position="196"/>
    </location>
</feature>
<keyword evidence="4" id="KW-1185">Reference proteome</keyword>
<protein>
    <recommendedName>
        <fullName evidence="5">Protein BatD</fullName>
    </recommendedName>
</protein>
<sequence>MPKRIFITLTPLLLLCSLITHCSRTPTQSPPTPHTSHTRAEGLDVAITLSSLTPKSNERIHTEILLTHQPELRLEPLDLPPQLGDLSVTNFKNTLPTLNQDGKIQHIYHVLLEPDLPGKTFLPEITFTATSPNKKTFSLTTPRQPITVRSVAGSTPLTFQDIQEEPPSTPKQDTPSLWLPILLLLVIILLSLHYHFKKAQTAHSPDPRLRRKFHALKKLDDATILKSLEPTFCAFAADVRALSLPRFDFSALLDSLAPQDPSTQKLRALIAQYQSLLYSRDPIDPGTCLSLLEELEHTLPKLVISKEVSQ</sequence>
<accession>A0ABW4ZCH3</accession>
<proteinExistence type="predicted"/>
<evidence type="ECO:0000256" key="2">
    <source>
        <dbReference type="SAM" id="SignalP"/>
    </source>
</evidence>
<organism evidence="3 4">
    <name type="scientific">Rubritalea tangerina</name>
    <dbReference type="NCBI Taxonomy" id="430798"/>
    <lineage>
        <taxon>Bacteria</taxon>
        <taxon>Pseudomonadati</taxon>
        <taxon>Verrucomicrobiota</taxon>
        <taxon>Verrucomicrobiia</taxon>
        <taxon>Verrucomicrobiales</taxon>
        <taxon>Rubritaleaceae</taxon>
        <taxon>Rubritalea</taxon>
    </lineage>
</organism>
<feature type="chain" id="PRO_5046597704" description="Protein BatD" evidence="2">
    <location>
        <begin position="23"/>
        <end position="310"/>
    </location>
</feature>
<gene>
    <name evidence="3" type="ORF">ACFSW8_12440</name>
</gene>
<evidence type="ECO:0000313" key="3">
    <source>
        <dbReference type="EMBL" id="MFD2159709.1"/>
    </source>
</evidence>
<dbReference type="RefSeq" id="WP_377088263.1">
    <property type="nucleotide sequence ID" value="NZ_JBHSJL010000014.1"/>
</dbReference>
<evidence type="ECO:0008006" key="5">
    <source>
        <dbReference type="Google" id="ProtNLM"/>
    </source>
</evidence>
<dbReference type="EMBL" id="JBHUJB010000050">
    <property type="protein sequence ID" value="MFD2159709.1"/>
    <property type="molecule type" value="Genomic_DNA"/>
</dbReference>
<comment type="caution">
    <text evidence="3">The sequence shown here is derived from an EMBL/GenBank/DDBJ whole genome shotgun (WGS) entry which is preliminary data.</text>
</comment>
<keyword evidence="1" id="KW-0472">Membrane</keyword>
<keyword evidence="2" id="KW-0732">Signal</keyword>
<name>A0ABW4ZCH3_9BACT</name>